<sequence>MKKIGILSFYGGIINRGVEILVHRLSNEIVDHGYDVTVYQIGPRLIDAKYKTVSLFSNVDWNQKSSNVAFLNHYSLKIMEFTLQVLKIIDKKTDIVFPTNGQWQSVLCSIWAKIKRKKVIISGFSGIGFDDRVNLYTFPDRFIPMSTKALEKSRKINPFVKLVKIPGGVDLNKFKKALNNKNDIQKTVLSVGAFTDQKRHDLVINAVSKLNNVNLIIAGGGGNKKKEIKELGERLLDNRFKVVEIAHDKMPDIYNLADVFTLASEPSEAFGMVLIEAMACGLPVVATDDPIRREIVGNAGLFVDPTNIDLYAEKIKEALNIDWGDKQSLAKLGLGKPRKQAEKFSWDIIASEYEKLFKTL</sequence>
<evidence type="ECO:0000256" key="1">
    <source>
        <dbReference type="ARBA" id="ARBA00009481"/>
    </source>
</evidence>
<evidence type="ECO:0000313" key="5">
    <source>
        <dbReference type="EMBL" id="KKP48349.1"/>
    </source>
</evidence>
<dbReference type="PANTHER" id="PTHR12526:SF640">
    <property type="entry name" value="COLANIC ACID BIOSYNTHESIS GLYCOSYLTRANSFERASE WCAL-RELATED"/>
    <property type="match status" value="1"/>
</dbReference>
<organism evidence="5 6">
    <name type="scientific">Candidatus Woesebacteria bacterium GW2011_GWA2_33_28</name>
    <dbReference type="NCBI Taxonomy" id="1618561"/>
    <lineage>
        <taxon>Bacteria</taxon>
        <taxon>Candidatus Woeseibacteriota</taxon>
    </lineage>
</organism>
<dbReference type="Gene3D" id="3.40.50.2000">
    <property type="entry name" value="Glycogen Phosphorylase B"/>
    <property type="match status" value="2"/>
</dbReference>
<feature type="domain" description="Glycosyl transferase family 1" evidence="4">
    <location>
        <begin position="176"/>
        <end position="322"/>
    </location>
</feature>
<dbReference type="InterPro" id="IPR001296">
    <property type="entry name" value="Glyco_trans_1"/>
</dbReference>
<name>A0A0F9ZVW2_9BACT</name>
<evidence type="ECO:0000313" key="6">
    <source>
        <dbReference type="Proteomes" id="UP000033995"/>
    </source>
</evidence>
<dbReference type="EMBL" id="LBOZ01000001">
    <property type="protein sequence ID" value="KKP48349.1"/>
    <property type="molecule type" value="Genomic_DNA"/>
</dbReference>
<dbReference type="PANTHER" id="PTHR12526">
    <property type="entry name" value="GLYCOSYLTRANSFERASE"/>
    <property type="match status" value="1"/>
</dbReference>
<proteinExistence type="inferred from homology"/>
<protein>
    <submittedName>
        <fullName evidence="5">Glycosyl transferase group 1</fullName>
    </submittedName>
</protein>
<dbReference type="Proteomes" id="UP000033995">
    <property type="component" value="Unassembled WGS sequence"/>
</dbReference>
<evidence type="ECO:0000259" key="4">
    <source>
        <dbReference type="Pfam" id="PF00534"/>
    </source>
</evidence>
<dbReference type="AlphaFoldDB" id="A0A0F9ZVW2"/>
<keyword evidence="2" id="KW-0328">Glycosyltransferase</keyword>
<dbReference type="CDD" id="cd03801">
    <property type="entry name" value="GT4_PimA-like"/>
    <property type="match status" value="1"/>
</dbReference>
<gene>
    <name evidence="5" type="ORF">UR38_C0001G0145</name>
</gene>
<dbReference type="Pfam" id="PF00534">
    <property type="entry name" value="Glycos_transf_1"/>
    <property type="match status" value="1"/>
</dbReference>
<comment type="similarity">
    <text evidence="1">Belongs to the glycosyltransferase group 1 family. Glycosyltransferase 4 subfamily.</text>
</comment>
<evidence type="ECO:0000256" key="2">
    <source>
        <dbReference type="ARBA" id="ARBA00022676"/>
    </source>
</evidence>
<evidence type="ECO:0000256" key="3">
    <source>
        <dbReference type="ARBA" id="ARBA00022679"/>
    </source>
</evidence>
<keyword evidence="3 5" id="KW-0808">Transferase</keyword>
<reference evidence="5 6" key="1">
    <citation type="journal article" date="2015" name="Nature">
        <title>rRNA introns, odd ribosomes, and small enigmatic genomes across a large radiation of phyla.</title>
        <authorList>
            <person name="Brown C.T."/>
            <person name="Hug L.A."/>
            <person name="Thomas B.C."/>
            <person name="Sharon I."/>
            <person name="Castelle C.J."/>
            <person name="Singh A."/>
            <person name="Wilkins M.J."/>
            <person name="Williams K.H."/>
            <person name="Banfield J.F."/>
        </authorList>
    </citation>
    <scope>NUCLEOTIDE SEQUENCE [LARGE SCALE GENOMIC DNA]</scope>
</reference>
<dbReference type="GO" id="GO:0016757">
    <property type="term" value="F:glycosyltransferase activity"/>
    <property type="evidence" value="ECO:0007669"/>
    <property type="project" value="UniProtKB-KW"/>
</dbReference>
<dbReference type="SUPFAM" id="SSF53756">
    <property type="entry name" value="UDP-Glycosyltransferase/glycogen phosphorylase"/>
    <property type="match status" value="1"/>
</dbReference>
<accession>A0A0F9ZVW2</accession>
<comment type="caution">
    <text evidence="5">The sequence shown here is derived from an EMBL/GenBank/DDBJ whole genome shotgun (WGS) entry which is preliminary data.</text>
</comment>